<evidence type="ECO:0000313" key="1">
    <source>
        <dbReference type="EMBL" id="AAR87798.1"/>
    </source>
</evidence>
<accession>Q6R5F5</accession>
<dbReference type="AlphaFoldDB" id="Q6R5F5"/>
<dbReference type="AGR" id="MGI:3647788"/>
<evidence type="ECO:0000313" key="2">
    <source>
        <dbReference type="MGI" id="MGI:3647788"/>
    </source>
</evidence>
<reference evidence="1" key="1">
    <citation type="journal article" date="2003" name="PLoS Biol.">
        <title>Transcriptome analysis of mouse stem cells and early embryos.</title>
        <authorList>
            <person name="Sharov A.A."/>
            <person name="Piao Y."/>
            <person name="Matoba R."/>
            <person name="Dudekula D.B."/>
            <person name="Qian Y."/>
            <person name="VanBuren V."/>
            <person name="Falco G."/>
            <person name="Martin P.R."/>
            <person name="Stagg C.A."/>
            <person name="Bassey U.C."/>
            <person name="Wang Y."/>
            <person name="Carter M.G."/>
            <person name="Hamatani T."/>
            <person name="Aiba K."/>
            <person name="Akutsu H."/>
            <person name="Sharova L."/>
            <person name="Tanaka T.S."/>
            <person name="Kimber W.L."/>
            <person name="Yoshikawa T."/>
            <person name="Jaradat S.A."/>
            <person name="Pantano S."/>
            <person name="Nagaraja R."/>
            <person name="Boheler K.R."/>
            <person name="Taub D."/>
            <person name="Hodes R.J."/>
            <person name="Longo D.L."/>
            <person name="Schlessinger D."/>
            <person name="Keller J."/>
            <person name="Klotz E."/>
            <person name="Kelsoe G."/>
            <person name="Umezawa A."/>
            <person name="Vescovi A.L."/>
            <person name="Rossant J."/>
            <person name="Kunath T."/>
            <person name="Hogan B.L.M."/>
            <person name="Curci A."/>
            <person name="D'Urso M."/>
            <person name="Kelso J."/>
            <person name="Hide W."/>
            <person name="Ko M.S.H."/>
        </authorList>
    </citation>
    <scope>NUCLEOTIDE SEQUENCE</scope>
    <source>
        <strain evidence="1">C57BL/6J</strain>
    </source>
</reference>
<sequence length="143" mass="16234">MCMSHVHAWCRKSPKQQQQSPWNWSYGRLAVSYHAGQGRTDMGRQGGRDPLKLHSLRTRPAGMYPGKCNHQKLQLAASRRNKMMLTFKRFLPPRKHLLCPAPFEVLYQQALPPEKGGAASLVEGKDQRIVNTSFLSLMMSITS</sequence>
<dbReference type="EMBL" id="AY512927">
    <property type="protein sequence ID" value="AAR87798.1"/>
    <property type="molecule type" value="mRNA"/>
</dbReference>
<organism evidence="1">
    <name type="scientific">Mus musculus</name>
    <name type="common">Mouse</name>
    <dbReference type="NCBI Taxonomy" id="10090"/>
    <lineage>
        <taxon>Eukaryota</taxon>
        <taxon>Metazoa</taxon>
        <taxon>Chordata</taxon>
        <taxon>Craniata</taxon>
        <taxon>Vertebrata</taxon>
        <taxon>Euteleostomi</taxon>
        <taxon>Mammalia</taxon>
        <taxon>Eutheria</taxon>
        <taxon>Euarchontoglires</taxon>
        <taxon>Glires</taxon>
        <taxon>Rodentia</taxon>
        <taxon>Myomorpha</taxon>
        <taxon>Muroidea</taxon>
        <taxon>Muridae</taxon>
        <taxon>Murinae</taxon>
        <taxon>Mus</taxon>
        <taxon>Mus</taxon>
    </lineage>
</organism>
<gene>
    <name evidence="2" type="primary">Gm6994</name>
    <name evidence="2" type="synonym">EG629678</name>
</gene>
<name>Q6R5F5_MOUSE</name>
<dbReference type="MGI" id="MGI:3647788">
    <property type="gene designation" value="Gm6994"/>
</dbReference>
<protein>
    <submittedName>
        <fullName evidence="1">Uncharacterized protein</fullName>
    </submittedName>
</protein>
<proteinExistence type="evidence at transcript level"/>